<name>A0A2H5BLT6_9CAUD</name>
<keyword evidence="2" id="KW-1185">Reference proteome</keyword>
<reference evidence="2" key="1">
    <citation type="submission" date="2017-11" db="EMBL/GenBank/DDBJ databases">
        <authorList>
            <person name="Han C.G."/>
        </authorList>
    </citation>
    <scope>NUCLEOTIDE SEQUENCE [LARGE SCALE GENOMIC DNA]</scope>
</reference>
<dbReference type="Proteomes" id="UP000240214">
    <property type="component" value="Segment"/>
</dbReference>
<gene>
    <name evidence="1" type="ORF">SEA_ROWA_32</name>
</gene>
<proteinExistence type="predicted"/>
<organism evidence="1 2">
    <name type="scientific">Streptomyces phage Rowa</name>
    <dbReference type="NCBI Taxonomy" id="2059883"/>
    <lineage>
        <taxon>Viruses</taxon>
        <taxon>Duplodnaviria</taxon>
        <taxon>Heunggongvirae</taxon>
        <taxon>Uroviricota</taxon>
        <taxon>Caudoviricetes</taxon>
        <taxon>Rowavirus</taxon>
        <taxon>Rowavirus rowa</taxon>
    </lineage>
</organism>
<accession>A0A2H5BLT6</accession>
<sequence>MDRSIFDDPERAEREAKYARPEYAFQLRTGMQVNRKPKSLGKWRVLASGEETAKGIAELLGGSPALKFPEKEHDFEILTDSQALEIVLSGADAIEDKFMQWGPNGLPIHECDGLRSLMPDDKGELCGCTGTLKERKAKSRSGKAPGPNIVVSLRLAGLGYELGMGRWIATSWQFAETVHDLKDALDDVDGEALCRLEIEHREFTNEDDELVKYKVPVITVLGSYNDAVAEER</sequence>
<evidence type="ECO:0000313" key="2">
    <source>
        <dbReference type="Proteomes" id="UP000240214"/>
    </source>
</evidence>
<dbReference type="EMBL" id="MG593803">
    <property type="protein sequence ID" value="AUG87296.1"/>
    <property type="molecule type" value="Genomic_DNA"/>
</dbReference>
<protein>
    <submittedName>
        <fullName evidence="1">Recombination directionality factor</fullName>
    </submittedName>
</protein>
<evidence type="ECO:0000313" key="1">
    <source>
        <dbReference type="EMBL" id="AUG87296.1"/>
    </source>
</evidence>